<dbReference type="EMBL" id="JACTNZ010000005">
    <property type="protein sequence ID" value="KAG5548476.1"/>
    <property type="molecule type" value="Genomic_DNA"/>
</dbReference>
<evidence type="ECO:0000256" key="4">
    <source>
        <dbReference type="ARBA" id="ARBA00023242"/>
    </source>
</evidence>
<evidence type="ECO:0000256" key="6">
    <source>
        <dbReference type="SAM" id="Phobius"/>
    </source>
</evidence>
<feature type="coiled-coil region" evidence="5">
    <location>
        <begin position="208"/>
        <end position="270"/>
    </location>
</feature>
<dbReference type="GO" id="GO:0005634">
    <property type="term" value="C:nucleus"/>
    <property type="evidence" value="ECO:0007669"/>
    <property type="project" value="UniProtKB-SubCell"/>
</dbReference>
<evidence type="ECO:0000256" key="5">
    <source>
        <dbReference type="SAM" id="Coils"/>
    </source>
</evidence>
<evidence type="ECO:0000256" key="1">
    <source>
        <dbReference type="ARBA" id="ARBA00004123"/>
    </source>
</evidence>
<evidence type="ECO:0000256" key="3">
    <source>
        <dbReference type="ARBA" id="ARBA00023163"/>
    </source>
</evidence>
<comment type="subcellular location">
    <subcellularLocation>
        <location evidence="1">Nucleus</location>
    </subcellularLocation>
</comment>
<dbReference type="Gene3D" id="4.10.280.10">
    <property type="entry name" value="Helix-loop-helix DNA-binding domain"/>
    <property type="match status" value="1"/>
</dbReference>
<evidence type="ECO:0000313" key="7">
    <source>
        <dbReference type="EMBL" id="KAG5548476.1"/>
    </source>
</evidence>
<evidence type="ECO:0000256" key="2">
    <source>
        <dbReference type="ARBA" id="ARBA00023015"/>
    </source>
</evidence>
<dbReference type="GO" id="GO:0006879">
    <property type="term" value="P:intracellular iron ion homeostasis"/>
    <property type="evidence" value="ECO:0007669"/>
    <property type="project" value="InterPro"/>
</dbReference>
<reference evidence="7" key="1">
    <citation type="submission" date="2020-08" db="EMBL/GenBank/DDBJ databases">
        <title>Plant Genome Project.</title>
        <authorList>
            <person name="Zhang R.-G."/>
        </authorList>
    </citation>
    <scope>NUCLEOTIDE SEQUENCE</scope>
    <source>
        <strain evidence="7">WSP0</strain>
        <tissue evidence="7">Leaf</tissue>
    </source>
</reference>
<sequence length="328" mass="36882">MRITNGGVSTKENERKYDFKNWKVGNVTRRHYHQFLTINIILSSLFPIFAISNSKALSLPQISPNSFPRLTSLFELERHDGESGGEFQLASRLRRHRKHPRPGGDLPSLEPGFDWCPDALAGSTGLSVDFEDSFGNLDGIKECGSRKRMRPESCSAYDSKACREKMRRDRLNERHALSISLFAQVVFLELSSILEPGRKPKVDKAVILSDAVQTLTQLRDEAQKLKESSDSLQEKINELKAEKNELRDEKQKLKVEKEKLEQQLKAMSSQPAFFPYPSGIPTPFGAPGQVVGSKLVPFMGYPGVPMWQFMPPTAVDTSEDHALRPPVA</sequence>
<keyword evidence="8" id="KW-1185">Reference proteome</keyword>
<keyword evidence="5" id="KW-0175">Coiled coil</keyword>
<keyword evidence="3" id="KW-0804">Transcription</keyword>
<feature type="transmembrane region" description="Helical" evidence="6">
    <location>
        <begin position="32"/>
        <end position="51"/>
    </location>
</feature>
<comment type="caution">
    <text evidence="7">The sequence shown here is derived from an EMBL/GenBank/DDBJ whole genome shotgun (WGS) entry which is preliminary data.</text>
</comment>
<organism evidence="7 8">
    <name type="scientific">Rhododendron griersonianum</name>
    <dbReference type="NCBI Taxonomy" id="479676"/>
    <lineage>
        <taxon>Eukaryota</taxon>
        <taxon>Viridiplantae</taxon>
        <taxon>Streptophyta</taxon>
        <taxon>Embryophyta</taxon>
        <taxon>Tracheophyta</taxon>
        <taxon>Spermatophyta</taxon>
        <taxon>Magnoliopsida</taxon>
        <taxon>eudicotyledons</taxon>
        <taxon>Gunneridae</taxon>
        <taxon>Pentapetalae</taxon>
        <taxon>asterids</taxon>
        <taxon>Ericales</taxon>
        <taxon>Ericaceae</taxon>
        <taxon>Ericoideae</taxon>
        <taxon>Rhodoreae</taxon>
        <taxon>Rhododendron</taxon>
    </lineage>
</organism>
<keyword evidence="6" id="KW-1133">Transmembrane helix</keyword>
<keyword evidence="6" id="KW-0472">Membrane</keyword>
<keyword evidence="6" id="KW-0812">Transmembrane</keyword>
<dbReference type="GO" id="GO:0003700">
    <property type="term" value="F:DNA-binding transcription factor activity"/>
    <property type="evidence" value="ECO:0007669"/>
    <property type="project" value="InterPro"/>
</dbReference>
<protein>
    <recommendedName>
        <fullName evidence="9">BHLH transcription factor</fullName>
    </recommendedName>
</protein>
<dbReference type="GO" id="GO:0046983">
    <property type="term" value="F:protein dimerization activity"/>
    <property type="evidence" value="ECO:0007669"/>
    <property type="project" value="InterPro"/>
</dbReference>
<dbReference type="PANTHER" id="PTHR46133">
    <property type="entry name" value="BHLH TRANSCRIPTION FACTOR"/>
    <property type="match status" value="1"/>
</dbReference>
<proteinExistence type="predicted"/>
<gene>
    <name evidence="7" type="ORF">RHGRI_013978</name>
</gene>
<keyword evidence="2" id="KW-0805">Transcription regulation</keyword>
<evidence type="ECO:0008006" key="9">
    <source>
        <dbReference type="Google" id="ProtNLM"/>
    </source>
</evidence>
<dbReference type="PANTHER" id="PTHR46133:SF23">
    <property type="entry name" value="TRANSCRIPTION FACTOR ILR3-LIKE"/>
    <property type="match status" value="1"/>
</dbReference>
<dbReference type="InterPro" id="IPR036638">
    <property type="entry name" value="HLH_DNA-bd_sf"/>
</dbReference>
<keyword evidence="4" id="KW-0539">Nucleus</keyword>
<name>A0AAV6K7L9_9ERIC</name>
<dbReference type="AlphaFoldDB" id="A0AAV6K7L9"/>
<evidence type="ECO:0000313" key="8">
    <source>
        <dbReference type="Proteomes" id="UP000823749"/>
    </source>
</evidence>
<accession>A0AAV6K7L9</accession>
<dbReference type="InterPro" id="IPR044818">
    <property type="entry name" value="ILR3-like"/>
</dbReference>
<dbReference type="SUPFAM" id="SSF47459">
    <property type="entry name" value="HLH, helix-loop-helix DNA-binding domain"/>
    <property type="match status" value="1"/>
</dbReference>
<dbReference type="CDD" id="cd11446">
    <property type="entry name" value="bHLH_AtILR3_like"/>
    <property type="match status" value="1"/>
</dbReference>
<dbReference type="Proteomes" id="UP000823749">
    <property type="component" value="Chromosome 5"/>
</dbReference>